<proteinExistence type="inferred from homology"/>
<accession>A0A7S4DZJ3</accession>
<dbReference type="AlphaFoldDB" id="A0A7S4DZJ3"/>
<dbReference type="GO" id="GO:0046785">
    <property type="term" value="P:microtubule polymerization"/>
    <property type="evidence" value="ECO:0007669"/>
    <property type="project" value="InterPro"/>
</dbReference>
<comment type="similarity">
    <text evidence="1">Belongs to the TPPP family.</text>
</comment>
<dbReference type="InterPro" id="IPR008907">
    <property type="entry name" value="TPP/p25"/>
</dbReference>
<dbReference type="Gene3D" id="1.10.238.10">
    <property type="entry name" value="EF-hand"/>
    <property type="match status" value="1"/>
</dbReference>
<evidence type="ECO:0000256" key="1">
    <source>
        <dbReference type="ARBA" id="ARBA00010994"/>
    </source>
</evidence>
<dbReference type="Pfam" id="PF05517">
    <property type="entry name" value="p25-alpha"/>
    <property type="match status" value="1"/>
</dbReference>
<dbReference type="SUPFAM" id="SSF47473">
    <property type="entry name" value="EF-hand"/>
    <property type="match status" value="1"/>
</dbReference>
<reference evidence="2" key="1">
    <citation type="submission" date="2021-01" db="EMBL/GenBank/DDBJ databases">
        <authorList>
            <person name="Corre E."/>
            <person name="Pelletier E."/>
            <person name="Niang G."/>
            <person name="Scheremetjew M."/>
            <person name="Finn R."/>
            <person name="Kale V."/>
            <person name="Holt S."/>
            <person name="Cochrane G."/>
            <person name="Meng A."/>
            <person name="Brown T."/>
            <person name="Cohen L."/>
        </authorList>
    </citation>
    <scope>NUCLEOTIDE SEQUENCE</scope>
    <source>
        <strain evidence="2">CCCM811</strain>
    </source>
</reference>
<protein>
    <submittedName>
        <fullName evidence="2">Uncharacterized protein</fullName>
    </submittedName>
</protein>
<dbReference type="GO" id="GO:0015631">
    <property type="term" value="F:tubulin binding"/>
    <property type="evidence" value="ECO:0007669"/>
    <property type="project" value="InterPro"/>
</dbReference>
<dbReference type="EMBL" id="HBIV01046479">
    <property type="protein sequence ID" value="CAE0680692.1"/>
    <property type="molecule type" value="Transcribed_RNA"/>
</dbReference>
<gene>
    <name evidence="2" type="ORF">LGLO00237_LOCUS32479</name>
</gene>
<organism evidence="2">
    <name type="scientific">Lotharella globosa</name>
    <dbReference type="NCBI Taxonomy" id="91324"/>
    <lineage>
        <taxon>Eukaryota</taxon>
        <taxon>Sar</taxon>
        <taxon>Rhizaria</taxon>
        <taxon>Cercozoa</taxon>
        <taxon>Chlorarachniophyceae</taxon>
        <taxon>Lotharella</taxon>
    </lineage>
</organism>
<name>A0A7S4DZJ3_9EUKA</name>
<evidence type="ECO:0000313" key="2">
    <source>
        <dbReference type="EMBL" id="CAE0680692.1"/>
    </source>
</evidence>
<sequence>MDYSLKLNSPMRIGRKGGWARNPKSEAKKSEQWLDPEFASRLEARHKFLRNLIEKECQNGNKYMQRMKAKHERETKRREKIHVEYMKHLETLNKPKKTQVPLDPIPSWILRWEPEQQKILWKKFLEYCNIGQSPEEVIELMTGARFFSFGRHCGFIDEVKTSKIIATIRAKARAARRERNMKMTPAEIVEKHKAYNGPGVTPATADILFTKVQRKNKHQRKVIDFDGFCECVERLALEVFRERPSECRRKAIEVISRMKVILTGTRSMPNKFHDDQSLRTGIWRTPGPSQPLWNVVTLCNMLDRSPCNNRGVNEYYSQHKLAPYPIRRHGTR</sequence>
<dbReference type="InterPro" id="IPR011992">
    <property type="entry name" value="EF-hand-dom_pair"/>
</dbReference>